<comment type="caution">
    <text evidence="5">The sequence shown here is derived from an EMBL/GenBank/DDBJ whole genome shotgun (WGS) entry which is preliminary data.</text>
</comment>
<sequence>NFKGENTLKRCEELVSLKQNAQALTLLHDFIMSKRFRSTPIASLEPILLKFIELTVDQRKGKAAKEALHQYKNISQNVAINTIETVIRKFIELAETKVTEAQSKADQLTLTTVEDLEATETPESIILSTVLLTAESANKERTDRELVTPWLKFLWEAYRTALDILRNNARLEILYQVRCLEKQDLKFKIFFFKKN</sequence>
<gene>
    <name evidence="5" type="primary">TIF32_1</name>
    <name evidence="5" type="ORF">HK099_004255</name>
</gene>
<evidence type="ECO:0000259" key="4">
    <source>
        <dbReference type="Pfam" id="PF22591"/>
    </source>
</evidence>
<dbReference type="GO" id="GO:0043614">
    <property type="term" value="C:multi-eIF complex"/>
    <property type="evidence" value="ECO:0007669"/>
    <property type="project" value="TreeGrafter"/>
</dbReference>
<dbReference type="GO" id="GO:0003729">
    <property type="term" value="F:mRNA binding"/>
    <property type="evidence" value="ECO:0007669"/>
    <property type="project" value="TreeGrafter"/>
</dbReference>
<keyword evidence="3" id="KW-0648">Protein biosynthesis</keyword>
<dbReference type="EMBL" id="JADGJW010000298">
    <property type="protein sequence ID" value="KAJ3220483.1"/>
    <property type="molecule type" value="Genomic_DNA"/>
</dbReference>
<keyword evidence="2 5" id="KW-0396">Initiation factor</keyword>
<evidence type="ECO:0000313" key="6">
    <source>
        <dbReference type="Proteomes" id="UP001211065"/>
    </source>
</evidence>
<proteinExistence type="predicted"/>
<evidence type="ECO:0000256" key="3">
    <source>
        <dbReference type="ARBA" id="ARBA00022917"/>
    </source>
</evidence>
<keyword evidence="1" id="KW-0963">Cytoplasm</keyword>
<protein>
    <submittedName>
        <fullName evidence="5">Eukaryotic translation initiation factor 3 subunit A</fullName>
    </submittedName>
</protein>
<dbReference type="GO" id="GO:0071541">
    <property type="term" value="C:eukaryotic translation initiation factor 3 complex, eIF3m"/>
    <property type="evidence" value="ECO:0007669"/>
    <property type="project" value="TreeGrafter"/>
</dbReference>
<dbReference type="PANTHER" id="PTHR14005:SF0">
    <property type="entry name" value="EUKARYOTIC TRANSLATION INITIATION FACTOR 3 SUBUNIT A"/>
    <property type="match status" value="1"/>
</dbReference>
<dbReference type="Proteomes" id="UP001211065">
    <property type="component" value="Unassembled WGS sequence"/>
</dbReference>
<feature type="domain" description="eIF3a PCI" evidence="4">
    <location>
        <begin position="5"/>
        <end position="177"/>
    </location>
</feature>
<organism evidence="5 6">
    <name type="scientific">Clydaea vesicula</name>
    <dbReference type="NCBI Taxonomy" id="447962"/>
    <lineage>
        <taxon>Eukaryota</taxon>
        <taxon>Fungi</taxon>
        <taxon>Fungi incertae sedis</taxon>
        <taxon>Chytridiomycota</taxon>
        <taxon>Chytridiomycota incertae sedis</taxon>
        <taxon>Chytridiomycetes</taxon>
        <taxon>Lobulomycetales</taxon>
        <taxon>Lobulomycetaceae</taxon>
        <taxon>Clydaea</taxon>
    </lineage>
</organism>
<dbReference type="PANTHER" id="PTHR14005">
    <property type="entry name" value="EUKARYOTIC TRANSLATION INITIATION FACTOR 3, THETA SUBUNIT"/>
    <property type="match status" value="1"/>
</dbReference>
<feature type="non-terminal residue" evidence="5">
    <location>
        <position position="1"/>
    </location>
</feature>
<dbReference type="GO" id="GO:0002188">
    <property type="term" value="P:translation reinitiation"/>
    <property type="evidence" value="ECO:0007669"/>
    <property type="project" value="TreeGrafter"/>
</dbReference>
<reference evidence="5" key="1">
    <citation type="submission" date="2020-05" db="EMBL/GenBank/DDBJ databases">
        <title>Phylogenomic resolution of chytrid fungi.</title>
        <authorList>
            <person name="Stajich J.E."/>
            <person name="Amses K."/>
            <person name="Simmons R."/>
            <person name="Seto K."/>
            <person name="Myers J."/>
            <person name="Bonds A."/>
            <person name="Quandt C.A."/>
            <person name="Barry K."/>
            <person name="Liu P."/>
            <person name="Grigoriev I."/>
            <person name="Longcore J.E."/>
            <person name="James T.Y."/>
        </authorList>
    </citation>
    <scope>NUCLEOTIDE SEQUENCE</scope>
    <source>
        <strain evidence="5">JEL0476</strain>
    </source>
</reference>
<dbReference type="GO" id="GO:0003743">
    <property type="term" value="F:translation initiation factor activity"/>
    <property type="evidence" value="ECO:0007669"/>
    <property type="project" value="UniProtKB-KW"/>
</dbReference>
<evidence type="ECO:0000256" key="2">
    <source>
        <dbReference type="ARBA" id="ARBA00022540"/>
    </source>
</evidence>
<keyword evidence="6" id="KW-1185">Reference proteome</keyword>
<dbReference type="Pfam" id="PF22591">
    <property type="entry name" value="eIF3a_PCI_TPR-like"/>
    <property type="match status" value="1"/>
</dbReference>
<evidence type="ECO:0000313" key="5">
    <source>
        <dbReference type="EMBL" id="KAJ3220483.1"/>
    </source>
</evidence>
<name>A0AAD5U2J5_9FUNG</name>
<dbReference type="GO" id="GO:0001732">
    <property type="term" value="P:formation of cytoplasmic translation initiation complex"/>
    <property type="evidence" value="ECO:0007669"/>
    <property type="project" value="TreeGrafter"/>
</dbReference>
<evidence type="ECO:0000256" key="1">
    <source>
        <dbReference type="ARBA" id="ARBA00022490"/>
    </source>
</evidence>
<dbReference type="GO" id="GO:0071540">
    <property type="term" value="C:eukaryotic translation initiation factor 3 complex, eIF3e"/>
    <property type="evidence" value="ECO:0007669"/>
    <property type="project" value="TreeGrafter"/>
</dbReference>
<dbReference type="InterPro" id="IPR054711">
    <property type="entry name" value="eIF3a_PCI_TPR-like"/>
</dbReference>
<dbReference type="InterPro" id="IPR027512">
    <property type="entry name" value="EIF3A"/>
</dbReference>
<dbReference type="AlphaFoldDB" id="A0AAD5U2J5"/>
<accession>A0AAD5U2J5</accession>